<dbReference type="Proteomes" id="UP000199400">
    <property type="component" value="Unassembled WGS sequence"/>
</dbReference>
<dbReference type="AlphaFoldDB" id="A0A1I2IL15"/>
<protein>
    <submittedName>
        <fullName evidence="3">Uncharacterized protein</fullName>
    </submittedName>
</protein>
<keyword evidence="2" id="KW-0472">Membrane</keyword>
<dbReference type="EMBL" id="FOMX01000067">
    <property type="protein sequence ID" value="SFF41546.1"/>
    <property type="molecule type" value="Genomic_DNA"/>
</dbReference>
<gene>
    <name evidence="3" type="ORF">SAMN02745121_08712</name>
</gene>
<evidence type="ECO:0000256" key="2">
    <source>
        <dbReference type="SAM" id="Phobius"/>
    </source>
</evidence>
<name>A0A1I2IL15_9BACT</name>
<proteinExistence type="predicted"/>
<organism evidence="3 4">
    <name type="scientific">Nannocystis exedens</name>
    <dbReference type="NCBI Taxonomy" id="54"/>
    <lineage>
        <taxon>Bacteria</taxon>
        <taxon>Pseudomonadati</taxon>
        <taxon>Myxococcota</taxon>
        <taxon>Polyangia</taxon>
        <taxon>Nannocystales</taxon>
        <taxon>Nannocystaceae</taxon>
        <taxon>Nannocystis</taxon>
    </lineage>
</organism>
<evidence type="ECO:0000313" key="3">
    <source>
        <dbReference type="EMBL" id="SFF41546.1"/>
    </source>
</evidence>
<keyword evidence="2" id="KW-0812">Transmembrane</keyword>
<accession>A0A1I2IL15</accession>
<evidence type="ECO:0000313" key="4">
    <source>
        <dbReference type="Proteomes" id="UP000199400"/>
    </source>
</evidence>
<sequence length="86" mass="9354">MSAAASPSTTYLILSLVQIALCGAGMVLILQELRELVRQLGLVRVALAEHQRHSDERLTRLEEAQPDAPTPARLSLRASGPRPVRS</sequence>
<feature type="region of interest" description="Disordered" evidence="1">
    <location>
        <begin position="54"/>
        <end position="86"/>
    </location>
</feature>
<dbReference type="RefSeq" id="WP_096331023.1">
    <property type="nucleotide sequence ID" value="NZ_FOMX01000067.1"/>
</dbReference>
<keyword evidence="2" id="KW-1133">Transmembrane helix</keyword>
<feature type="compositionally biased region" description="Basic and acidic residues" evidence="1">
    <location>
        <begin position="54"/>
        <end position="63"/>
    </location>
</feature>
<evidence type="ECO:0000256" key="1">
    <source>
        <dbReference type="SAM" id="MobiDB-lite"/>
    </source>
</evidence>
<dbReference type="STRING" id="54.SAMN02745121_08712"/>
<keyword evidence="4" id="KW-1185">Reference proteome</keyword>
<feature type="transmembrane region" description="Helical" evidence="2">
    <location>
        <begin position="12"/>
        <end position="30"/>
    </location>
</feature>
<reference evidence="4" key="1">
    <citation type="submission" date="2016-10" db="EMBL/GenBank/DDBJ databases">
        <authorList>
            <person name="Varghese N."/>
            <person name="Submissions S."/>
        </authorList>
    </citation>
    <scope>NUCLEOTIDE SEQUENCE [LARGE SCALE GENOMIC DNA]</scope>
    <source>
        <strain evidence="4">ATCC 25963</strain>
    </source>
</reference>